<dbReference type="EMBL" id="LYPB01000076">
    <property type="protein sequence ID" value="OAS16239.1"/>
    <property type="molecule type" value="Genomic_DNA"/>
</dbReference>
<proteinExistence type="predicted"/>
<protein>
    <recommendedName>
        <fullName evidence="2">Putative Flagellin Flp1-like domain-containing protein</fullName>
    </recommendedName>
</protein>
<organism evidence="3 4">
    <name type="scientific">Paenibacillus oryzisoli</name>
    <dbReference type="NCBI Taxonomy" id="1850517"/>
    <lineage>
        <taxon>Bacteria</taxon>
        <taxon>Bacillati</taxon>
        <taxon>Bacillota</taxon>
        <taxon>Bacilli</taxon>
        <taxon>Bacillales</taxon>
        <taxon>Paenibacillaceae</taxon>
        <taxon>Paenibacillus</taxon>
    </lineage>
</organism>
<feature type="domain" description="Putative Flagellin Flp1-like" evidence="2">
    <location>
        <begin position="11"/>
        <end position="55"/>
    </location>
</feature>
<comment type="caution">
    <text evidence="3">The sequence shown here is derived from an EMBL/GenBank/DDBJ whole genome shotgun (WGS) entry which is preliminary data.</text>
</comment>
<feature type="transmembrane region" description="Helical" evidence="1">
    <location>
        <begin position="21"/>
        <end position="41"/>
    </location>
</feature>
<evidence type="ECO:0000256" key="1">
    <source>
        <dbReference type="SAM" id="Phobius"/>
    </source>
</evidence>
<name>A0A198A419_9BACL</name>
<sequence>MRSRLDIFKRVWKEEDGLGTLEILLIVAVLVAIAIIFRKWIVSWFQKLIGDANSDLKDNSAVAPCAPSPTTSCAP</sequence>
<keyword evidence="1" id="KW-0812">Transmembrane</keyword>
<keyword evidence="1" id="KW-0472">Membrane</keyword>
<dbReference type="InterPro" id="IPR031564">
    <property type="entry name" value="Flp1-like"/>
</dbReference>
<dbReference type="STRING" id="1850517.A8708_19655"/>
<evidence type="ECO:0000313" key="4">
    <source>
        <dbReference type="Proteomes" id="UP000078454"/>
    </source>
</evidence>
<evidence type="ECO:0000313" key="3">
    <source>
        <dbReference type="EMBL" id="OAS16239.1"/>
    </source>
</evidence>
<keyword evidence="1" id="KW-1133">Transmembrane helix</keyword>
<dbReference type="Pfam" id="PF16982">
    <property type="entry name" value="Flp1_like"/>
    <property type="match status" value="1"/>
</dbReference>
<dbReference type="AlphaFoldDB" id="A0A198A419"/>
<dbReference type="RefSeq" id="WP_068667104.1">
    <property type="nucleotide sequence ID" value="NZ_LYPB01000076.1"/>
</dbReference>
<dbReference type="Proteomes" id="UP000078454">
    <property type="component" value="Unassembled WGS sequence"/>
</dbReference>
<gene>
    <name evidence="3" type="ORF">A8708_19655</name>
</gene>
<reference evidence="3 4" key="1">
    <citation type="submission" date="2016-05" db="EMBL/GenBank/DDBJ databases">
        <title>Paenibacillus sp. 1ZS3-15 nov., isolated from the rhizosphere soil.</title>
        <authorList>
            <person name="Zhang X.X."/>
            <person name="Zhang J."/>
        </authorList>
    </citation>
    <scope>NUCLEOTIDE SEQUENCE [LARGE SCALE GENOMIC DNA]</scope>
    <source>
        <strain evidence="3 4">1ZS3-15</strain>
    </source>
</reference>
<evidence type="ECO:0000259" key="2">
    <source>
        <dbReference type="Pfam" id="PF16982"/>
    </source>
</evidence>
<keyword evidence="4" id="KW-1185">Reference proteome</keyword>
<accession>A0A198A419</accession>
<dbReference type="OrthoDB" id="2653725at2"/>